<dbReference type="Pfam" id="PF07661">
    <property type="entry name" value="MORN_2"/>
    <property type="match status" value="1"/>
</dbReference>
<protein>
    <recommendedName>
        <fullName evidence="3">Toxin-antitoxin system YwqK family antitoxin</fullName>
    </recommendedName>
</protein>
<accession>A0A4Y5YYX2</accession>
<dbReference type="InterPro" id="IPR011652">
    <property type="entry name" value="MORN_2"/>
</dbReference>
<dbReference type="RefSeq" id="WP_139978563.1">
    <property type="nucleotide sequence ID" value="NZ_CP041046.1"/>
</dbReference>
<dbReference type="EMBL" id="CP041046">
    <property type="protein sequence ID" value="QDE37766.1"/>
    <property type="molecule type" value="Genomic_DNA"/>
</dbReference>
<name>A0A4Y5YYX2_9GAMM</name>
<evidence type="ECO:0000313" key="2">
    <source>
        <dbReference type="Proteomes" id="UP000316093"/>
    </source>
</evidence>
<dbReference type="KEGG" id="lpy:FIV34_00415"/>
<gene>
    <name evidence="1" type="ORF">FIV34_00415</name>
</gene>
<dbReference type="AlphaFoldDB" id="A0A4Y5YYX2"/>
<evidence type="ECO:0008006" key="3">
    <source>
        <dbReference type="Google" id="ProtNLM"/>
    </source>
</evidence>
<dbReference type="Gene3D" id="3.90.930.1">
    <property type="match status" value="1"/>
</dbReference>
<dbReference type="SUPFAM" id="SSF82185">
    <property type="entry name" value="Histone H3 K4-specific methyltransferase SET7/9 N-terminal domain"/>
    <property type="match status" value="1"/>
</dbReference>
<dbReference type="Proteomes" id="UP000316093">
    <property type="component" value="Chromosome"/>
</dbReference>
<proteinExistence type="predicted"/>
<evidence type="ECO:0000313" key="1">
    <source>
        <dbReference type="EMBL" id="QDE37766.1"/>
    </source>
</evidence>
<reference evidence="1 2" key="1">
    <citation type="submission" date="2019-06" db="EMBL/GenBank/DDBJ databases">
        <title>A complete genome sequence for Luteibacter pinisoli MAH-14.</title>
        <authorList>
            <person name="Baltrus D.A."/>
        </authorList>
    </citation>
    <scope>NUCLEOTIDE SEQUENCE [LARGE SCALE GENOMIC DNA]</scope>
    <source>
        <strain evidence="1 2">MAH-14</strain>
    </source>
</reference>
<organism evidence="1 2">
    <name type="scientific">Luteibacter pinisoli</name>
    <dbReference type="NCBI Taxonomy" id="2589080"/>
    <lineage>
        <taxon>Bacteria</taxon>
        <taxon>Pseudomonadati</taxon>
        <taxon>Pseudomonadota</taxon>
        <taxon>Gammaproteobacteria</taxon>
        <taxon>Lysobacterales</taxon>
        <taxon>Rhodanobacteraceae</taxon>
        <taxon>Luteibacter</taxon>
    </lineage>
</organism>
<keyword evidence="2" id="KW-1185">Reference proteome</keyword>
<dbReference type="OrthoDB" id="9808906at2"/>
<sequence length="119" mass="13708">MTDKTTETHRRFHKDGSLRGEWTTIDGKREGVARIWHTNGRLFTEATFLNNLAEGVIREWAEDGRLTLEAHVVNGEYHGSYESWFDDGSPKRKGMMDMGKKLPGSVEYHPDGSVWWVIE</sequence>